<dbReference type="Proteomes" id="UP001469553">
    <property type="component" value="Unassembled WGS sequence"/>
</dbReference>
<dbReference type="EMBL" id="JAHRIP010051677">
    <property type="protein sequence ID" value="MEQ2301232.1"/>
    <property type="molecule type" value="Genomic_DNA"/>
</dbReference>
<organism evidence="2 3">
    <name type="scientific">Ameca splendens</name>
    <dbReference type="NCBI Taxonomy" id="208324"/>
    <lineage>
        <taxon>Eukaryota</taxon>
        <taxon>Metazoa</taxon>
        <taxon>Chordata</taxon>
        <taxon>Craniata</taxon>
        <taxon>Vertebrata</taxon>
        <taxon>Euteleostomi</taxon>
        <taxon>Actinopterygii</taxon>
        <taxon>Neopterygii</taxon>
        <taxon>Teleostei</taxon>
        <taxon>Neoteleostei</taxon>
        <taxon>Acanthomorphata</taxon>
        <taxon>Ovalentaria</taxon>
        <taxon>Atherinomorphae</taxon>
        <taxon>Cyprinodontiformes</taxon>
        <taxon>Goodeidae</taxon>
        <taxon>Ameca</taxon>
    </lineage>
</organism>
<keyword evidence="3" id="KW-1185">Reference proteome</keyword>
<feature type="region of interest" description="Disordered" evidence="1">
    <location>
        <begin position="60"/>
        <end position="103"/>
    </location>
</feature>
<gene>
    <name evidence="2" type="ORF">AMECASPLE_033768</name>
</gene>
<evidence type="ECO:0000313" key="2">
    <source>
        <dbReference type="EMBL" id="MEQ2301232.1"/>
    </source>
</evidence>
<protein>
    <submittedName>
        <fullName evidence="2">Uncharacterized protein</fullName>
    </submittedName>
</protein>
<comment type="caution">
    <text evidence="2">The sequence shown here is derived from an EMBL/GenBank/DDBJ whole genome shotgun (WGS) entry which is preliminary data.</text>
</comment>
<evidence type="ECO:0000313" key="3">
    <source>
        <dbReference type="Proteomes" id="UP001469553"/>
    </source>
</evidence>
<accession>A0ABV0Z635</accession>
<proteinExistence type="predicted"/>
<name>A0ABV0Z635_9TELE</name>
<evidence type="ECO:0000256" key="1">
    <source>
        <dbReference type="SAM" id="MobiDB-lite"/>
    </source>
</evidence>
<sequence>MSMLPTLFSVHHLDNQQLNDSIWLNWSGRGSEKLIDFFFFFNHVLSDRVALSELQRRAHRPHWQPSMPKQIQPWTQRPQGHVTPQAEARQSPGVQAPGSIHRE</sequence>
<reference evidence="2 3" key="1">
    <citation type="submission" date="2021-06" db="EMBL/GenBank/DDBJ databases">
        <authorList>
            <person name="Palmer J.M."/>
        </authorList>
    </citation>
    <scope>NUCLEOTIDE SEQUENCE [LARGE SCALE GENOMIC DNA]</scope>
    <source>
        <strain evidence="2 3">AS_MEX2019</strain>
        <tissue evidence="2">Muscle</tissue>
    </source>
</reference>
<feature type="compositionally biased region" description="Polar residues" evidence="1">
    <location>
        <begin position="67"/>
        <end position="78"/>
    </location>
</feature>